<organism evidence="5 6">
    <name type="scientific">Aeromicrobium phragmitis</name>
    <dbReference type="NCBI Taxonomy" id="2478914"/>
    <lineage>
        <taxon>Bacteria</taxon>
        <taxon>Bacillati</taxon>
        <taxon>Actinomycetota</taxon>
        <taxon>Actinomycetes</taxon>
        <taxon>Propionibacteriales</taxon>
        <taxon>Nocardioidaceae</taxon>
        <taxon>Aeromicrobium</taxon>
    </lineage>
</organism>
<evidence type="ECO:0000256" key="2">
    <source>
        <dbReference type="ARBA" id="ARBA00022598"/>
    </source>
</evidence>
<dbReference type="AlphaFoldDB" id="A0A3L8PK44"/>
<dbReference type="NCBIfam" id="NF004837">
    <property type="entry name" value="PRK06187.1"/>
    <property type="match status" value="1"/>
</dbReference>
<dbReference type="InterPro" id="IPR045851">
    <property type="entry name" value="AMP-bd_C_sf"/>
</dbReference>
<gene>
    <name evidence="5" type="ORF">D9V41_14230</name>
</gene>
<dbReference type="Gene3D" id="3.40.50.12780">
    <property type="entry name" value="N-terminal domain of ligase-like"/>
    <property type="match status" value="1"/>
</dbReference>
<reference evidence="5 6" key="1">
    <citation type="submission" date="2018-10" db="EMBL/GenBank/DDBJ databases">
        <title>Aeromicrobium sp. 9W16Y-2 whole genome shotgun sequence.</title>
        <authorList>
            <person name="Li F."/>
        </authorList>
    </citation>
    <scope>NUCLEOTIDE SEQUENCE [LARGE SCALE GENOMIC DNA]</scope>
    <source>
        <strain evidence="5 6">9W16Y-2</strain>
    </source>
</reference>
<evidence type="ECO:0000313" key="5">
    <source>
        <dbReference type="EMBL" id="RLV54968.1"/>
    </source>
</evidence>
<keyword evidence="2 5" id="KW-0436">Ligase</keyword>
<dbReference type="InterPro" id="IPR020845">
    <property type="entry name" value="AMP-binding_CS"/>
</dbReference>
<dbReference type="PANTHER" id="PTHR24096:SF267">
    <property type="entry name" value="MALONATE--COA LIGASE ACSF3, MITOCHONDRIAL"/>
    <property type="match status" value="1"/>
</dbReference>
<dbReference type="Pfam" id="PF13193">
    <property type="entry name" value="AMP-binding_C"/>
    <property type="match status" value="1"/>
</dbReference>
<dbReference type="InterPro" id="IPR025110">
    <property type="entry name" value="AMP-bd_C"/>
</dbReference>
<sequence>MTFPLPPATVLPDFLEHHALQRPEDRCWIYGDRTWTWREAWRDVQKTAGALMASGVRHGDRVAFVDKNNPAILQVLLGGALIGSSVAIVNWRLAGDELDYTINDSGARIVFVGHELADSVALIRDKLPGVERVIVVGGPDDEFDRWVDDGEPLGKQPDALAEDTVVVMYSSGTTGRPKGVQLTQRNLLAHTRNAMGEIEYDHAHDMMLIAMPMFHVGGSSYSLFGIATGTTGYIVREVEPGALLAAAQAGVTHVFLVPAVVAGLLQAGPDVMALFRGLKHFVYGAAPMPLPILRGAIEHWPTTRFHQVYGLTEFGGVITMLDDADHRDPDHPERLLSAGKPVAHAEVRVVDTVTGRDVPPGEPGELWFRTEQSTIGYLGKPEATAALFAEDGWLRTGDVGRLDEYGFVYVEDRAKDMIITGGENVYSPEVERVLTEHPAIAEVAVIGVPDDVWGEAVKAIVALAPEQSATEEEIISFARERLAGYKTPKSVDIVDALPRNPSGKILKRDLRKPFWADRERQI</sequence>
<dbReference type="EMBL" id="RDBF01000012">
    <property type="protein sequence ID" value="RLV54968.1"/>
    <property type="molecule type" value="Genomic_DNA"/>
</dbReference>
<evidence type="ECO:0000259" key="4">
    <source>
        <dbReference type="Pfam" id="PF13193"/>
    </source>
</evidence>
<accession>A0A3L8PK44</accession>
<evidence type="ECO:0000256" key="1">
    <source>
        <dbReference type="ARBA" id="ARBA00006432"/>
    </source>
</evidence>
<dbReference type="InterPro" id="IPR042099">
    <property type="entry name" value="ANL_N_sf"/>
</dbReference>
<dbReference type="Gene3D" id="3.30.300.30">
    <property type="match status" value="1"/>
</dbReference>
<evidence type="ECO:0000313" key="6">
    <source>
        <dbReference type="Proteomes" id="UP000282515"/>
    </source>
</evidence>
<feature type="domain" description="AMP-binding enzyme C-terminal" evidence="4">
    <location>
        <begin position="429"/>
        <end position="504"/>
    </location>
</feature>
<evidence type="ECO:0000259" key="3">
    <source>
        <dbReference type="Pfam" id="PF00501"/>
    </source>
</evidence>
<dbReference type="GO" id="GO:0016405">
    <property type="term" value="F:CoA-ligase activity"/>
    <property type="evidence" value="ECO:0007669"/>
    <property type="project" value="TreeGrafter"/>
</dbReference>
<dbReference type="SUPFAM" id="SSF56801">
    <property type="entry name" value="Acetyl-CoA synthetase-like"/>
    <property type="match status" value="1"/>
</dbReference>
<dbReference type="FunFam" id="3.30.300.30:FF:000008">
    <property type="entry name" value="2,3-dihydroxybenzoate-AMP ligase"/>
    <property type="match status" value="1"/>
</dbReference>
<dbReference type="Pfam" id="PF00501">
    <property type="entry name" value="AMP-binding"/>
    <property type="match status" value="1"/>
</dbReference>
<comment type="caution">
    <text evidence="5">The sequence shown here is derived from an EMBL/GenBank/DDBJ whole genome shotgun (WGS) entry which is preliminary data.</text>
</comment>
<feature type="domain" description="AMP-dependent synthetase/ligase" evidence="3">
    <location>
        <begin position="15"/>
        <end position="378"/>
    </location>
</feature>
<dbReference type="Proteomes" id="UP000282515">
    <property type="component" value="Unassembled WGS sequence"/>
</dbReference>
<proteinExistence type="inferred from homology"/>
<keyword evidence="6" id="KW-1185">Reference proteome</keyword>
<dbReference type="PANTHER" id="PTHR24096">
    <property type="entry name" value="LONG-CHAIN-FATTY-ACID--COA LIGASE"/>
    <property type="match status" value="1"/>
</dbReference>
<protein>
    <submittedName>
        <fullName evidence="5">Long-chain-fatty-acid--CoA ligase</fullName>
    </submittedName>
</protein>
<dbReference type="OrthoDB" id="9803968at2"/>
<dbReference type="PROSITE" id="PS00455">
    <property type="entry name" value="AMP_BINDING"/>
    <property type="match status" value="1"/>
</dbReference>
<dbReference type="RefSeq" id="WP_121795244.1">
    <property type="nucleotide sequence ID" value="NZ_RDBF01000012.1"/>
</dbReference>
<name>A0A3L8PK44_9ACTN</name>
<dbReference type="InterPro" id="IPR000873">
    <property type="entry name" value="AMP-dep_synth/lig_dom"/>
</dbReference>
<comment type="similarity">
    <text evidence="1">Belongs to the ATP-dependent AMP-binding enzyme family.</text>
</comment>